<dbReference type="OrthoDB" id="3189808at2"/>
<dbReference type="PANTHER" id="PTHR18964:SF173">
    <property type="entry name" value="GLUCOKINASE"/>
    <property type="match status" value="1"/>
</dbReference>
<dbReference type="Gene3D" id="3.30.420.40">
    <property type="match status" value="2"/>
</dbReference>
<dbReference type="RefSeq" id="WP_079162452.1">
    <property type="nucleotide sequence ID" value="NZ_CP009313.1"/>
</dbReference>
<dbReference type="Proteomes" id="UP000325763">
    <property type="component" value="Chromosome"/>
</dbReference>
<comment type="similarity">
    <text evidence="1">Belongs to the ROK (NagC/XylR) family.</text>
</comment>
<dbReference type="SUPFAM" id="SSF46785">
    <property type="entry name" value="Winged helix' DNA-binding domain"/>
    <property type="match status" value="1"/>
</dbReference>
<proteinExistence type="inferred from homology"/>
<dbReference type="KEGG" id="snq:CP978_33855"/>
<dbReference type="SUPFAM" id="SSF53067">
    <property type="entry name" value="Actin-like ATPase domain"/>
    <property type="match status" value="1"/>
</dbReference>
<dbReference type="InterPro" id="IPR036388">
    <property type="entry name" value="WH-like_DNA-bd_sf"/>
</dbReference>
<reference evidence="3 4" key="1">
    <citation type="submission" date="2017-09" db="EMBL/GenBank/DDBJ databases">
        <title>Streptomyces genome completion.</title>
        <authorList>
            <person name="Lee N."/>
            <person name="Cho B.-K."/>
        </authorList>
    </citation>
    <scope>NUCLEOTIDE SEQUENCE [LARGE SCALE GENOMIC DNA]</scope>
    <source>
        <strain evidence="3 4">ATCC 14899</strain>
    </source>
</reference>
<dbReference type="Pfam" id="PF00480">
    <property type="entry name" value="ROK"/>
    <property type="match status" value="1"/>
</dbReference>
<protein>
    <submittedName>
        <fullName evidence="3">ROK family protein</fullName>
    </submittedName>
</protein>
<sequence>MTEISPRDRRTTKGVSLKGATSKGTAQKGTTIAARVLELVASGQATSRAELAQLLGTAPSTISLTVAQLVERGLIAEEGTHSSTGGRPRRVLRAGSNDEYAVAADVGGRHARIGVVLPGGGVRDVANVPFEIADGPEAALPRLAEHLESLAELRGRDRLRGVGLSLPGPVDVAAGAVVQPSRMLGWNRFPAAAWLEERFGVPAVVDNDANCMAVGEQSVRPAEHRQSIMVKIGSAIGAGVIADGRLYRGARGAAGDITHIRLDGGADIPCSCGNTGCLETVASGAALVRILRERGLDVAGPEDVVRLVTDADPEATRAVRRAGDHLGRVLAANVNFFNPDAVYLGGILSTLEPFVAAVRSQLYESCHPLVTEHLTIERAMLGADAGLVGAGLFALQHALARALGDAGGIGAGTDRFRTAAPPGRG</sequence>
<dbReference type="Gene3D" id="1.10.10.10">
    <property type="entry name" value="Winged helix-like DNA-binding domain superfamily/Winged helix DNA-binding domain"/>
    <property type="match status" value="1"/>
</dbReference>
<dbReference type="InterPro" id="IPR043129">
    <property type="entry name" value="ATPase_NBD"/>
</dbReference>
<dbReference type="InterPro" id="IPR000600">
    <property type="entry name" value="ROK"/>
</dbReference>
<feature type="compositionally biased region" description="Basic and acidic residues" evidence="2">
    <location>
        <begin position="1"/>
        <end position="11"/>
    </location>
</feature>
<accession>A0A5P2WBV0</accession>
<evidence type="ECO:0000256" key="2">
    <source>
        <dbReference type="SAM" id="MobiDB-lite"/>
    </source>
</evidence>
<dbReference type="PANTHER" id="PTHR18964">
    <property type="entry name" value="ROK (REPRESSOR, ORF, KINASE) FAMILY"/>
    <property type="match status" value="1"/>
</dbReference>
<evidence type="ECO:0000256" key="1">
    <source>
        <dbReference type="ARBA" id="ARBA00006479"/>
    </source>
</evidence>
<dbReference type="InterPro" id="IPR036390">
    <property type="entry name" value="WH_DNA-bd_sf"/>
</dbReference>
<evidence type="ECO:0000313" key="3">
    <source>
        <dbReference type="EMBL" id="QEV42865.1"/>
    </source>
</evidence>
<dbReference type="AlphaFoldDB" id="A0A5P2WBV0"/>
<gene>
    <name evidence="3" type="ORF">CP978_33855</name>
</gene>
<name>A0A5P2WBV0_9ACTN</name>
<evidence type="ECO:0000313" key="4">
    <source>
        <dbReference type="Proteomes" id="UP000325763"/>
    </source>
</evidence>
<dbReference type="EMBL" id="CP023747">
    <property type="protein sequence ID" value="QEV42865.1"/>
    <property type="molecule type" value="Genomic_DNA"/>
</dbReference>
<feature type="region of interest" description="Disordered" evidence="2">
    <location>
        <begin position="1"/>
        <end position="24"/>
    </location>
</feature>
<organism evidence="3 4">
    <name type="scientific">Streptomyces nodosus</name>
    <dbReference type="NCBI Taxonomy" id="40318"/>
    <lineage>
        <taxon>Bacteria</taxon>
        <taxon>Bacillati</taxon>
        <taxon>Actinomycetota</taxon>
        <taxon>Actinomycetes</taxon>
        <taxon>Kitasatosporales</taxon>
        <taxon>Streptomycetaceae</taxon>
        <taxon>Streptomyces</taxon>
    </lineage>
</organism>